<evidence type="ECO:0008006" key="3">
    <source>
        <dbReference type="Google" id="ProtNLM"/>
    </source>
</evidence>
<name>A0A832CSE1_9CREN</name>
<comment type="caution">
    <text evidence="2">The sequence shown here is derived from an EMBL/GenBank/DDBJ whole genome shotgun (WGS) entry which is preliminary data.</text>
</comment>
<keyword evidence="1" id="KW-0812">Transmembrane</keyword>
<evidence type="ECO:0000313" key="2">
    <source>
        <dbReference type="EMBL" id="HGQ35827.1"/>
    </source>
</evidence>
<feature type="transmembrane region" description="Helical" evidence="1">
    <location>
        <begin position="152"/>
        <end position="174"/>
    </location>
</feature>
<feature type="transmembrane region" description="Helical" evidence="1">
    <location>
        <begin position="189"/>
        <end position="213"/>
    </location>
</feature>
<proteinExistence type="predicted"/>
<accession>A0A832CSE1</accession>
<reference evidence="2" key="1">
    <citation type="journal article" date="2020" name="mSystems">
        <title>Genome- and Community-Level Interaction Insights into Carbon Utilization and Element Cycling Functions of Hydrothermarchaeota in Hydrothermal Sediment.</title>
        <authorList>
            <person name="Zhou Z."/>
            <person name="Liu Y."/>
            <person name="Xu W."/>
            <person name="Pan J."/>
            <person name="Luo Z.H."/>
            <person name="Li M."/>
        </authorList>
    </citation>
    <scope>NUCLEOTIDE SEQUENCE</scope>
    <source>
        <strain evidence="2">SpSt-667</strain>
    </source>
</reference>
<feature type="transmembrane region" description="Helical" evidence="1">
    <location>
        <begin position="70"/>
        <end position="103"/>
    </location>
</feature>
<organism evidence="2">
    <name type="scientific">Ignisphaera aggregans</name>
    <dbReference type="NCBI Taxonomy" id="334771"/>
    <lineage>
        <taxon>Archaea</taxon>
        <taxon>Thermoproteota</taxon>
        <taxon>Thermoprotei</taxon>
        <taxon>Desulfurococcales</taxon>
        <taxon>Desulfurococcaceae</taxon>
        <taxon>Ignisphaera</taxon>
    </lineage>
</organism>
<evidence type="ECO:0000256" key="1">
    <source>
        <dbReference type="SAM" id="Phobius"/>
    </source>
</evidence>
<keyword evidence="1" id="KW-0472">Membrane</keyword>
<dbReference type="EMBL" id="DTCK01000023">
    <property type="protein sequence ID" value="HGQ35827.1"/>
    <property type="molecule type" value="Genomic_DNA"/>
</dbReference>
<feature type="transmembrane region" description="Helical" evidence="1">
    <location>
        <begin position="123"/>
        <end position="145"/>
    </location>
</feature>
<keyword evidence="1" id="KW-1133">Transmembrane helix</keyword>
<protein>
    <recommendedName>
        <fullName evidence="3">DUF973 family protein</fullName>
    </recommendedName>
</protein>
<gene>
    <name evidence="2" type="ORF">ENU41_04010</name>
</gene>
<dbReference type="AlphaFoldDB" id="A0A832CSE1"/>
<feature type="transmembrane region" description="Helical" evidence="1">
    <location>
        <begin position="28"/>
        <end position="49"/>
    </location>
</feature>
<sequence length="225" mass="24932">METSKEEILKVLTINALRKLQKGSILQAISHTLAIIGLTLLTLTVRAALNKLNTTELILKSIDFEVFEKYIIYSSIVFIGLLITLFALILLVASMWGFIIPGARYLANIDARFTKASNLLNLGWIWGTVIAIIGLVMSIASAYLIIILPICLGLLIVGIILILLGYTGLIILTIKLSDFEKIERYETTAILFTLSSFIPLLIPIPWILFYLALKTSELKHLGLSS</sequence>